<dbReference type="EMBL" id="CP029788">
    <property type="protein sequence ID" value="AWT42446.1"/>
    <property type="molecule type" value="Genomic_DNA"/>
</dbReference>
<reference evidence="3 4" key="1">
    <citation type="submission" date="2018-06" db="EMBL/GenBank/DDBJ databases">
        <title>The complete genome sequence of a nosiheptide producer Streptomyces actuosus ATCC 25421: deducing the ability of producing a new class III lantibiotics.</title>
        <authorList>
            <person name="Liu W."/>
            <person name="Sun F."/>
            <person name="Hu Y."/>
        </authorList>
    </citation>
    <scope>NUCLEOTIDE SEQUENCE [LARGE SCALE GENOMIC DNA]</scope>
    <source>
        <strain evidence="3 4">ATCC 25421</strain>
    </source>
</reference>
<feature type="transmembrane region" description="Helical" evidence="2">
    <location>
        <begin position="204"/>
        <end position="226"/>
    </location>
</feature>
<dbReference type="AlphaFoldDB" id="A0A2U9NYM8"/>
<keyword evidence="2" id="KW-0472">Membrane</keyword>
<name>A0A2U9NYM8_STRAS</name>
<keyword evidence="2" id="KW-1133">Transmembrane helix</keyword>
<feature type="transmembrane region" description="Helical" evidence="2">
    <location>
        <begin position="76"/>
        <end position="98"/>
    </location>
</feature>
<feature type="transmembrane region" description="Helical" evidence="2">
    <location>
        <begin position="174"/>
        <end position="192"/>
    </location>
</feature>
<sequence>MTYRQGSWVGDELTAKSFLKPHQVARAVFHPRWIPESLDPTVEQLKRIRVIGGAVAALGVYTFVEGGFAFDEMLDNAVTASVVLFFLTPLTVGVMLWVWRRTGTVRQLKGPLFNALKLLMLFIGAILSTVLLFRIYGAFGLLAQLVLTLVGLWMAVFVIAGAVKLSGNFFGTAVVHRCLPPLLATVTTWLMAIPDLVTGDLHGLSLTMGVVFILGAPVTVTAISVLEMRRLRQRYGIRLGVHPAALPPLPPPPPPYAPGPRVPPQGNPYGNPYGAPSGNPYGNPYGR</sequence>
<protein>
    <submittedName>
        <fullName evidence="3">Uncharacterized protein</fullName>
    </submittedName>
</protein>
<dbReference type="Proteomes" id="UP000247634">
    <property type="component" value="Chromosome"/>
</dbReference>
<evidence type="ECO:0000313" key="4">
    <source>
        <dbReference type="Proteomes" id="UP000247634"/>
    </source>
</evidence>
<accession>A0A2U9NYM8</accession>
<evidence type="ECO:0000256" key="2">
    <source>
        <dbReference type="SAM" id="Phobius"/>
    </source>
</evidence>
<dbReference type="OrthoDB" id="4216770at2"/>
<feature type="transmembrane region" description="Helical" evidence="2">
    <location>
        <begin position="50"/>
        <end position="70"/>
    </location>
</feature>
<organism evidence="3 4">
    <name type="scientific">Streptomyces actuosus</name>
    <dbReference type="NCBI Taxonomy" id="1885"/>
    <lineage>
        <taxon>Bacteria</taxon>
        <taxon>Bacillati</taxon>
        <taxon>Actinomycetota</taxon>
        <taxon>Actinomycetes</taxon>
        <taxon>Kitasatosporales</taxon>
        <taxon>Streptomycetaceae</taxon>
        <taxon>Streptomyces</taxon>
    </lineage>
</organism>
<keyword evidence="2" id="KW-0812">Transmembrane</keyword>
<gene>
    <name evidence="3" type="ORF">DMT42_09035</name>
</gene>
<proteinExistence type="predicted"/>
<dbReference type="KEGG" id="sact:DMT42_09035"/>
<keyword evidence="4" id="KW-1185">Reference proteome</keyword>
<feature type="transmembrane region" description="Helical" evidence="2">
    <location>
        <begin position="142"/>
        <end position="162"/>
    </location>
</feature>
<feature type="transmembrane region" description="Helical" evidence="2">
    <location>
        <begin position="118"/>
        <end position="136"/>
    </location>
</feature>
<evidence type="ECO:0000313" key="3">
    <source>
        <dbReference type="EMBL" id="AWT42446.1"/>
    </source>
</evidence>
<dbReference type="RefSeq" id="WP_110627370.1">
    <property type="nucleotide sequence ID" value="NZ_CP029788.1"/>
</dbReference>
<feature type="compositionally biased region" description="Low complexity" evidence="1">
    <location>
        <begin position="267"/>
        <end position="287"/>
    </location>
</feature>
<feature type="region of interest" description="Disordered" evidence="1">
    <location>
        <begin position="250"/>
        <end position="287"/>
    </location>
</feature>
<feature type="compositionally biased region" description="Pro residues" evidence="1">
    <location>
        <begin position="250"/>
        <end position="266"/>
    </location>
</feature>
<evidence type="ECO:0000256" key="1">
    <source>
        <dbReference type="SAM" id="MobiDB-lite"/>
    </source>
</evidence>